<dbReference type="PANTHER" id="PTHR19134:SF449">
    <property type="entry name" value="TYROSINE-PROTEIN PHOSPHATASE 1"/>
    <property type="match status" value="1"/>
</dbReference>
<organism evidence="3 4">
    <name type="scientific">Geodia barretti</name>
    <name type="common">Barrett's horny sponge</name>
    <dbReference type="NCBI Taxonomy" id="519541"/>
    <lineage>
        <taxon>Eukaryota</taxon>
        <taxon>Metazoa</taxon>
        <taxon>Porifera</taxon>
        <taxon>Demospongiae</taxon>
        <taxon>Heteroscleromorpha</taxon>
        <taxon>Tetractinellida</taxon>
        <taxon>Astrophorina</taxon>
        <taxon>Geodiidae</taxon>
        <taxon>Geodia</taxon>
    </lineage>
</organism>
<dbReference type="PROSITE" id="PS50056">
    <property type="entry name" value="TYR_PHOSPHATASE_2"/>
    <property type="match status" value="1"/>
</dbReference>
<dbReference type="CDD" id="cd00047">
    <property type="entry name" value="PTPc"/>
    <property type="match status" value="1"/>
</dbReference>
<sequence>MSTFFVFFPTGKLRKAQSLDNKKRHAIEGHELQEVTDRVEENAPLELETTVGAISVIEFPEYLKKMRKGTNKKTHLANEYEELPDQFQSESKVACLPHNIPKNKFKNIYPFDDSRVCLTNIPGKHGSDYINASFIDGYRKKKQYIAAQGPLKETVEDFWRMVCQYKVEAVVMLTRCVEMGKQKCLQYWPDRINDSISGDSFTTTLTSVLTFADYQIRKLEIKNELKYDKSVTVTQFHYTAWPDHGVPDNVMSVIRFIRHVRKLFPAASQDQPLLVHCSAGVGRTGTFITLDMMMQQMKAEATLSVCQCVRNLRTQRMKMVQTQAQYEFIHQALSELVVCGETEVTASSLRSFTESLSSIEGGTGGISKAQKHFQNLMELDSQHKGTFKGGSEVKNVRKNRYANTLPNDLYRVNLRFNQEPDSTYINASFVDGYRQNGAYIATQGPLEGTVEDFWRMMWEYQCGCIVMLCQLEEDGQVCRPDIQRVCTGVCVMDCRRAATPTGQVRRERRWCVGDSLSD</sequence>
<protein>
    <submittedName>
        <fullName evidence="3">Receptor-type tyrosine-protein phosphatase S</fullName>
    </submittedName>
</protein>
<dbReference type="SMART" id="SM00194">
    <property type="entry name" value="PTPc"/>
    <property type="match status" value="2"/>
</dbReference>
<dbReference type="InterPro" id="IPR000387">
    <property type="entry name" value="Tyr_Pase_dom"/>
</dbReference>
<keyword evidence="4" id="KW-1185">Reference proteome</keyword>
<dbReference type="InterPro" id="IPR050348">
    <property type="entry name" value="Protein-Tyr_Phosphatase"/>
</dbReference>
<dbReference type="Gene3D" id="3.90.190.10">
    <property type="entry name" value="Protein tyrosine phosphatase superfamily"/>
    <property type="match status" value="2"/>
</dbReference>
<dbReference type="Proteomes" id="UP001174909">
    <property type="component" value="Unassembled WGS sequence"/>
</dbReference>
<gene>
    <name evidence="3" type="ORF">GBAR_LOCUS20608</name>
</gene>
<dbReference type="EMBL" id="CASHTH010002894">
    <property type="protein sequence ID" value="CAI8036783.1"/>
    <property type="molecule type" value="Genomic_DNA"/>
</dbReference>
<feature type="domain" description="Tyrosine-protein phosphatase" evidence="1">
    <location>
        <begin position="369"/>
        <end position="478"/>
    </location>
</feature>
<dbReference type="InterPro" id="IPR029021">
    <property type="entry name" value="Prot-tyrosine_phosphatase-like"/>
</dbReference>
<dbReference type="InterPro" id="IPR016130">
    <property type="entry name" value="Tyr_Pase_AS"/>
</dbReference>
<dbReference type="Pfam" id="PF00102">
    <property type="entry name" value="Y_phosphatase"/>
    <property type="match status" value="2"/>
</dbReference>
<keyword evidence="3" id="KW-0675">Receptor</keyword>
<dbReference type="AlphaFoldDB" id="A0AA35SWR1"/>
<dbReference type="InterPro" id="IPR003595">
    <property type="entry name" value="Tyr_Pase_cat"/>
</dbReference>
<dbReference type="SUPFAM" id="SSF52799">
    <property type="entry name" value="(Phosphotyrosine protein) phosphatases II"/>
    <property type="match status" value="2"/>
</dbReference>
<evidence type="ECO:0000259" key="2">
    <source>
        <dbReference type="PROSITE" id="PS50056"/>
    </source>
</evidence>
<feature type="domain" description="Tyrosine specific protein phosphatases" evidence="2">
    <location>
        <begin position="254"/>
        <end position="327"/>
    </location>
</feature>
<dbReference type="PROSITE" id="PS00383">
    <property type="entry name" value="TYR_PHOSPHATASE_1"/>
    <property type="match status" value="1"/>
</dbReference>
<dbReference type="FunFam" id="3.90.190.10:FF:000062">
    <property type="entry name" value="Receptor-type tyrosine-protein phosphatase kappa"/>
    <property type="match status" value="1"/>
</dbReference>
<accession>A0AA35SWR1</accession>
<feature type="domain" description="Tyrosine-protein phosphatase" evidence="1">
    <location>
        <begin position="76"/>
        <end position="336"/>
    </location>
</feature>
<dbReference type="GO" id="GO:0004725">
    <property type="term" value="F:protein tyrosine phosphatase activity"/>
    <property type="evidence" value="ECO:0007669"/>
    <property type="project" value="InterPro"/>
</dbReference>
<evidence type="ECO:0000313" key="3">
    <source>
        <dbReference type="EMBL" id="CAI8036783.1"/>
    </source>
</evidence>
<comment type="caution">
    <text evidence="3">The sequence shown here is derived from an EMBL/GenBank/DDBJ whole genome shotgun (WGS) entry which is preliminary data.</text>
</comment>
<dbReference type="SMART" id="SM00404">
    <property type="entry name" value="PTPc_motif"/>
    <property type="match status" value="1"/>
</dbReference>
<dbReference type="PROSITE" id="PS50055">
    <property type="entry name" value="TYR_PHOSPHATASE_PTP"/>
    <property type="match status" value="2"/>
</dbReference>
<dbReference type="PRINTS" id="PR00700">
    <property type="entry name" value="PRTYPHPHTASE"/>
</dbReference>
<reference evidence="3" key="1">
    <citation type="submission" date="2023-03" db="EMBL/GenBank/DDBJ databases">
        <authorList>
            <person name="Steffen K."/>
            <person name="Cardenas P."/>
        </authorList>
    </citation>
    <scope>NUCLEOTIDE SEQUENCE</scope>
</reference>
<dbReference type="InterPro" id="IPR000242">
    <property type="entry name" value="PTP_cat"/>
</dbReference>
<proteinExistence type="predicted"/>
<evidence type="ECO:0000259" key="1">
    <source>
        <dbReference type="PROSITE" id="PS50055"/>
    </source>
</evidence>
<name>A0AA35SWR1_GEOBA</name>
<dbReference type="PANTHER" id="PTHR19134">
    <property type="entry name" value="RECEPTOR-TYPE TYROSINE-PROTEIN PHOSPHATASE"/>
    <property type="match status" value="1"/>
</dbReference>
<evidence type="ECO:0000313" key="4">
    <source>
        <dbReference type="Proteomes" id="UP001174909"/>
    </source>
</evidence>